<evidence type="ECO:0000313" key="4">
    <source>
        <dbReference type="EMBL" id="TWU03900.1"/>
    </source>
</evidence>
<dbReference type="EMBL" id="SJPM01000001">
    <property type="protein sequence ID" value="TWU03900.1"/>
    <property type="molecule type" value="Genomic_DNA"/>
</dbReference>
<evidence type="ECO:0000256" key="2">
    <source>
        <dbReference type="SAM" id="MobiDB-lite"/>
    </source>
</evidence>
<keyword evidence="1 3" id="KW-0732">Signal</keyword>
<evidence type="ECO:0000313" key="5">
    <source>
        <dbReference type="Proteomes" id="UP000316213"/>
    </source>
</evidence>
<organism evidence="4 5">
    <name type="scientific">Neorhodopirellula pilleata</name>
    <dbReference type="NCBI Taxonomy" id="2714738"/>
    <lineage>
        <taxon>Bacteria</taxon>
        <taxon>Pseudomonadati</taxon>
        <taxon>Planctomycetota</taxon>
        <taxon>Planctomycetia</taxon>
        <taxon>Pirellulales</taxon>
        <taxon>Pirellulaceae</taxon>
        <taxon>Neorhodopirellula</taxon>
    </lineage>
</organism>
<dbReference type="OrthoDB" id="227135at2"/>
<accession>A0A5C6AVW4</accession>
<protein>
    <submittedName>
        <fullName evidence="4">FG-GAP repeat protein</fullName>
    </submittedName>
</protein>
<dbReference type="Pfam" id="PF13517">
    <property type="entry name" value="FG-GAP_3"/>
    <property type="match status" value="2"/>
</dbReference>
<evidence type="ECO:0000256" key="1">
    <source>
        <dbReference type="ARBA" id="ARBA00022729"/>
    </source>
</evidence>
<name>A0A5C6AVW4_9BACT</name>
<dbReference type="InterPro" id="IPR013517">
    <property type="entry name" value="FG-GAP"/>
</dbReference>
<dbReference type="InterPro" id="IPR028994">
    <property type="entry name" value="Integrin_alpha_N"/>
</dbReference>
<sequence length="543" mass="61071" precursor="true">MASKILLLLLAVIVLIGCDSQSQSVSVDSVPIARISPEESIDSQIESFCGACHGVPRPENFPKDRWAEEIEQGYRLFFKSGRTDLRPVQPSSRVHEYYRQYAPERLTITQTPPFSSHDRSSGEPTSQESTEDTAWFLRRDFPILVEDEPLSISHICWLGDPSQQPSSAPDFESITPATKVSHEPALLACDMKRGHLVRVSLEDGTPSQTEFMGRFRNLAFAEPVDLDQDGRVDYLIADLGSFVPGDHSKGRVYWLHRDAGDQWEKTILLHRVGRVASLETGDFDADGQIDILVAEFGWRETGNLHWLRNTTTDAGEPRFDAEIIDERSGAIQIQKCDLNADGQLDFVTVLTQEHELVLAYLNDGRGHFTPQTIFAADYPSYGSSGIEQVDFDGDGDLDILMTNGDAFDDYMLKPYFSIQWLENRGTYPYTHHHIADMQGVYRALPGDFDGDGDMDVIATALLPKRIDNPTDFPLHSILLLEQDGVQFHRHVLETANSNHATLEVADFNGDGRPDFATGEFWPDSKERTLSVWINRMQGYRTTQ</sequence>
<dbReference type="AlphaFoldDB" id="A0A5C6AVW4"/>
<gene>
    <name evidence="4" type="ORF">Pla100_08350</name>
</gene>
<dbReference type="Gene3D" id="2.130.10.130">
    <property type="entry name" value="Integrin alpha, N-terminal"/>
    <property type="match status" value="1"/>
</dbReference>
<feature type="chain" id="PRO_5023081161" evidence="3">
    <location>
        <begin position="25"/>
        <end position="543"/>
    </location>
</feature>
<dbReference type="PANTHER" id="PTHR45460:SF2">
    <property type="entry name" value="ALPHA 1,3 GLUCANASE, GH71 FAMILY (EUROFUNG)"/>
    <property type="match status" value="1"/>
</dbReference>
<feature type="region of interest" description="Disordered" evidence="2">
    <location>
        <begin position="108"/>
        <end position="132"/>
    </location>
</feature>
<evidence type="ECO:0000256" key="3">
    <source>
        <dbReference type="SAM" id="SignalP"/>
    </source>
</evidence>
<reference evidence="4 5" key="1">
    <citation type="submission" date="2019-02" db="EMBL/GenBank/DDBJ databases">
        <title>Deep-cultivation of Planctomycetes and their phenomic and genomic characterization uncovers novel biology.</title>
        <authorList>
            <person name="Wiegand S."/>
            <person name="Jogler M."/>
            <person name="Boedeker C."/>
            <person name="Pinto D."/>
            <person name="Vollmers J."/>
            <person name="Rivas-Marin E."/>
            <person name="Kohn T."/>
            <person name="Peeters S.H."/>
            <person name="Heuer A."/>
            <person name="Rast P."/>
            <person name="Oberbeckmann S."/>
            <person name="Bunk B."/>
            <person name="Jeske O."/>
            <person name="Meyerdierks A."/>
            <person name="Storesund J.E."/>
            <person name="Kallscheuer N."/>
            <person name="Luecker S."/>
            <person name="Lage O.M."/>
            <person name="Pohl T."/>
            <person name="Merkel B.J."/>
            <person name="Hornburger P."/>
            <person name="Mueller R.-W."/>
            <person name="Bruemmer F."/>
            <person name="Labrenz M."/>
            <person name="Spormann A.M."/>
            <person name="Op Den Camp H."/>
            <person name="Overmann J."/>
            <person name="Amann R."/>
            <person name="Jetten M.S.M."/>
            <person name="Mascher T."/>
            <person name="Medema M.H."/>
            <person name="Devos D.P."/>
            <person name="Kaster A.-K."/>
            <person name="Ovreas L."/>
            <person name="Rohde M."/>
            <person name="Galperin M.Y."/>
            <person name="Jogler C."/>
        </authorList>
    </citation>
    <scope>NUCLEOTIDE SEQUENCE [LARGE SCALE GENOMIC DNA]</scope>
    <source>
        <strain evidence="4 5">Pla100</strain>
    </source>
</reference>
<proteinExistence type="predicted"/>
<comment type="caution">
    <text evidence="4">The sequence shown here is derived from an EMBL/GenBank/DDBJ whole genome shotgun (WGS) entry which is preliminary data.</text>
</comment>
<dbReference type="Proteomes" id="UP000316213">
    <property type="component" value="Unassembled WGS sequence"/>
</dbReference>
<dbReference type="RefSeq" id="WP_146576323.1">
    <property type="nucleotide sequence ID" value="NZ_SJPM01000001.1"/>
</dbReference>
<feature type="signal peptide" evidence="3">
    <location>
        <begin position="1"/>
        <end position="24"/>
    </location>
</feature>
<dbReference type="PANTHER" id="PTHR45460">
    <property type="entry name" value="SIMILAR TO CYSTEINE PROTEINASE"/>
    <property type="match status" value="1"/>
</dbReference>
<keyword evidence="5" id="KW-1185">Reference proteome</keyword>
<dbReference type="PROSITE" id="PS51257">
    <property type="entry name" value="PROKAR_LIPOPROTEIN"/>
    <property type="match status" value="1"/>
</dbReference>
<dbReference type="SUPFAM" id="SSF69318">
    <property type="entry name" value="Integrin alpha N-terminal domain"/>
    <property type="match status" value="1"/>
</dbReference>